<feature type="active site" evidence="5 6">
    <location>
        <position position="290"/>
    </location>
</feature>
<dbReference type="Gene3D" id="3.40.50.2300">
    <property type="match status" value="1"/>
</dbReference>
<dbReference type="InterPro" id="IPR011006">
    <property type="entry name" value="CheY-like_superfamily"/>
</dbReference>
<name>A0A7I9VH57_9BACT</name>
<dbReference type="InterPro" id="IPR035909">
    <property type="entry name" value="CheB_C"/>
</dbReference>
<dbReference type="Pfam" id="PF00072">
    <property type="entry name" value="Response_reg"/>
    <property type="match status" value="1"/>
</dbReference>
<dbReference type="SUPFAM" id="SSF52172">
    <property type="entry name" value="CheY-like"/>
    <property type="match status" value="1"/>
</dbReference>
<comment type="catalytic activity">
    <reaction evidence="5">
        <text>L-glutaminyl-[protein] + H2O = L-glutamyl-[protein] + NH4(+)</text>
        <dbReference type="Rhea" id="RHEA:16441"/>
        <dbReference type="Rhea" id="RHEA-COMP:10207"/>
        <dbReference type="Rhea" id="RHEA-COMP:10208"/>
        <dbReference type="ChEBI" id="CHEBI:15377"/>
        <dbReference type="ChEBI" id="CHEBI:28938"/>
        <dbReference type="ChEBI" id="CHEBI:29973"/>
        <dbReference type="ChEBI" id="CHEBI:30011"/>
        <dbReference type="EC" id="3.5.1.44"/>
    </reaction>
</comment>
<keyword evidence="1 5" id="KW-0963">Cytoplasm</keyword>
<dbReference type="PIRSF" id="PIRSF000876">
    <property type="entry name" value="RR_chemtxs_CheB"/>
    <property type="match status" value="1"/>
</dbReference>
<dbReference type="Gene3D" id="3.40.50.180">
    <property type="entry name" value="Methylesterase CheB, C-terminal domain"/>
    <property type="match status" value="1"/>
</dbReference>
<evidence type="ECO:0000256" key="5">
    <source>
        <dbReference type="HAMAP-Rule" id="MF_00099"/>
    </source>
</evidence>
<comment type="domain">
    <text evidence="5">Contains a C-terminal catalytic domain, and an N-terminal region which modulates catalytic activity.</text>
</comment>
<dbReference type="EC" id="3.1.1.61" evidence="5"/>
<dbReference type="GO" id="GO:0005737">
    <property type="term" value="C:cytoplasm"/>
    <property type="evidence" value="ECO:0007669"/>
    <property type="project" value="UniProtKB-SubCell"/>
</dbReference>
<feature type="domain" description="Response regulatory" evidence="8">
    <location>
        <begin position="15"/>
        <end position="130"/>
    </location>
</feature>
<dbReference type="EMBL" id="BJTG01000001">
    <property type="protein sequence ID" value="GEJ55675.1"/>
    <property type="molecule type" value="Genomic_DNA"/>
</dbReference>
<evidence type="ECO:0000256" key="1">
    <source>
        <dbReference type="ARBA" id="ARBA00022490"/>
    </source>
</evidence>
<evidence type="ECO:0000256" key="6">
    <source>
        <dbReference type="PROSITE-ProRule" id="PRU00050"/>
    </source>
</evidence>
<dbReference type="GO" id="GO:0008984">
    <property type="term" value="F:protein-glutamate methylesterase activity"/>
    <property type="evidence" value="ECO:0007669"/>
    <property type="project" value="UniProtKB-UniRule"/>
</dbReference>
<comment type="similarity">
    <text evidence="5">Belongs to the CheB family.</text>
</comment>
<feature type="active site" evidence="5 6">
    <location>
        <position position="198"/>
    </location>
</feature>
<dbReference type="GO" id="GO:0050568">
    <property type="term" value="F:protein-glutamine glutaminase activity"/>
    <property type="evidence" value="ECO:0007669"/>
    <property type="project" value="UniProtKB-UniRule"/>
</dbReference>
<dbReference type="PROSITE" id="PS50110">
    <property type="entry name" value="RESPONSE_REGULATORY"/>
    <property type="match status" value="1"/>
</dbReference>
<dbReference type="AlphaFoldDB" id="A0A7I9VH57"/>
<comment type="function">
    <text evidence="5">Involved in chemotaxis. Part of a chemotaxis signal transduction system that modulates chemotaxis in response to various stimuli. Catalyzes the demethylation of specific methylglutamate residues introduced into the chemoreceptors (methyl-accepting chemotaxis proteins or MCP) by CheR. Also mediates the irreversible deamidation of specific glutamine residues to glutamic acid.</text>
</comment>
<evidence type="ECO:0000256" key="7">
    <source>
        <dbReference type="PROSITE-ProRule" id="PRU00169"/>
    </source>
</evidence>
<dbReference type="InterPro" id="IPR001789">
    <property type="entry name" value="Sig_transdc_resp-reg_receiver"/>
</dbReference>
<dbReference type="CDD" id="cd16432">
    <property type="entry name" value="CheB_Rec"/>
    <property type="match status" value="1"/>
</dbReference>
<comment type="caution">
    <text evidence="10">The sequence shown here is derived from an EMBL/GenBank/DDBJ whole genome shotgun (WGS) entry which is preliminary data.</text>
</comment>
<feature type="active site" evidence="5 6">
    <location>
        <position position="171"/>
    </location>
</feature>
<evidence type="ECO:0000313" key="10">
    <source>
        <dbReference type="EMBL" id="GEJ55675.1"/>
    </source>
</evidence>
<comment type="subcellular location">
    <subcellularLocation>
        <location evidence="5">Cytoplasm</location>
    </subcellularLocation>
</comment>
<gene>
    <name evidence="10" type="primary">cheB_3</name>
    <name evidence="5" type="synonym">cheB</name>
    <name evidence="10" type="ORF">AMYX_04160</name>
</gene>
<dbReference type="SUPFAM" id="SSF52738">
    <property type="entry name" value="Methylesterase CheB, C-terminal domain"/>
    <property type="match status" value="1"/>
</dbReference>
<evidence type="ECO:0000259" key="8">
    <source>
        <dbReference type="PROSITE" id="PS50110"/>
    </source>
</evidence>
<comment type="PTM">
    <text evidence="5">Phosphorylated by CheA. Phosphorylation of the N-terminal regulatory domain activates the methylesterase activity.</text>
</comment>
<feature type="modified residue" description="4-aspartylphosphate" evidence="5 7">
    <location>
        <position position="66"/>
    </location>
</feature>
<dbReference type="PANTHER" id="PTHR42872">
    <property type="entry name" value="PROTEIN-GLUTAMATE METHYLESTERASE/PROTEIN-GLUTAMINE GLUTAMINASE"/>
    <property type="match status" value="1"/>
</dbReference>
<evidence type="ECO:0000256" key="2">
    <source>
        <dbReference type="ARBA" id="ARBA00022500"/>
    </source>
</evidence>
<dbReference type="SMART" id="SM00448">
    <property type="entry name" value="REC"/>
    <property type="match status" value="1"/>
</dbReference>
<dbReference type="InterPro" id="IPR008248">
    <property type="entry name" value="CheB-like"/>
</dbReference>
<dbReference type="EC" id="3.5.1.44" evidence="5"/>
<keyword evidence="5 7" id="KW-0597">Phosphoprotein</keyword>
<evidence type="ECO:0000256" key="4">
    <source>
        <dbReference type="ARBA" id="ARBA00048267"/>
    </source>
</evidence>
<proteinExistence type="inferred from homology"/>
<dbReference type="InterPro" id="IPR000673">
    <property type="entry name" value="Sig_transdc_resp-reg_Me-estase"/>
</dbReference>
<evidence type="ECO:0000313" key="11">
    <source>
        <dbReference type="Proteomes" id="UP000503640"/>
    </source>
</evidence>
<dbReference type="PANTHER" id="PTHR42872:SF6">
    <property type="entry name" value="PROTEIN-GLUTAMATE METHYLESTERASE_PROTEIN-GLUTAMINE GLUTAMINASE"/>
    <property type="match status" value="1"/>
</dbReference>
<evidence type="ECO:0000256" key="3">
    <source>
        <dbReference type="ARBA" id="ARBA00022801"/>
    </source>
</evidence>
<dbReference type="Pfam" id="PF01339">
    <property type="entry name" value="CheB_methylest"/>
    <property type="match status" value="1"/>
</dbReference>
<keyword evidence="2 5" id="KW-0145">Chemotaxis</keyword>
<dbReference type="HAMAP" id="MF_00099">
    <property type="entry name" value="CheB_chemtxs"/>
    <property type="match status" value="1"/>
</dbReference>
<evidence type="ECO:0000259" key="9">
    <source>
        <dbReference type="PROSITE" id="PS50122"/>
    </source>
</evidence>
<keyword evidence="3 5" id="KW-0378">Hydrolase</keyword>
<reference evidence="11" key="1">
    <citation type="journal article" date="2020" name="Appl. Environ. Microbiol.">
        <title>Diazotrophic Anaeromyxobacter Isolates from Soils.</title>
        <authorList>
            <person name="Masuda Y."/>
            <person name="Yamanaka H."/>
            <person name="Xu Z.X."/>
            <person name="Shiratori Y."/>
            <person name="Aono T."/>
            <person name="Amachi S."/>
            <person name="Senoo K."/>
            <person name="Itoh H."/>
        </authorList>
    </citation>
    <scope>NUCLEOTIDE SEQUENCE [LARGE SCALE GENOMIC DNA]</scope>
    <source>
        <strain evidence="11">R267</strain>
    </source>
</reference>
<comment type="catalytic activity">
    <reaction evidence="4 5">
        <text>[protein]-L-glutamate 5-O-methyl ester + H2O = L-glutamyl-[protein] + methanol + H(+)</text>
        <dbReference type="Rhea" id="RHEA:23236"/>
        <dbReference type="Rhea" id="RHEA-COMP:10208"/>
        <dbReference type="Rhea" id="RHEA-COMP:10311"/>
        <dbReference type="ChEBI" id="CHEBI:15377"/>
        <dbReference type="ChEBI" id="CHEBI:15378"/>
        <dbReference type="ChEBI" id="CHEBI:17790"/>
        <dbReference type="ChEBI" id="CHEBI:29973"/>
        <dbReference type="ChEBI" id="CHEBI:82795"/>
        <dbReference type="EC" id="3.1.1.61"/>
    </reaction>
</comment>
<keyword evidence="11" id="KW-1185">Reference proteome</keyword>
<dbReference type="NCBIfam" id="NF001965">
    <property type="entry name" value="PRK00742.1"/>
    <property type="match status" value="1"/>
</dbReference>
<sequence length="346" mass="35338">MRGGDVTARPDHRLRVVVADDSELVCEVLAHLLGGEHGFEVVATAHDGAAAAAAVEALRPDAVTMDLQMPGTDGFGGIARIMAATPTPILVLTGRPEEAVGFRALALGALDLLEKPAAGGDLAAYGARLRSRLRLIAGVRVIRHPRGLRGAAAVLPPRPAARCELVVVGASLGGPRALAALLQGLPPAFPLPVAVVQHIADGFAEGLAAWLAHEAGRPVRVARDGDALAPGVVLLAPSGHHLEVGPGRVHLSGAPPIDTFRPSVEPLFRSAARAYGRSACGVILTGMGHDGAEALKELRAAGGITLAQDEATSVVFGMPRAALEAGAVDRVLPLDAIARTLAGLAR</sequence>
<dbReference type="GO" id="GO:0000156">
    <property type="term" value="F:phosphorelay response regulator activity"/>
    <property type="evidence" value="ECO:0007669"/>
    <property type="project" value="InterPro"/>
</dbReference>
<protein>
    <recommendedName>
        <fullName evidence="5">Protein-glutamate methylesterase/protein-glutamine glutaminase</fullName>
        <ecNumber evidence="5">3.1.1.61</ecNumber>
        <ecNumber evidence="5">3.5.1.44</ecNumber>
    </recommendedName>
</protein>
<organism evidence="10 11">
    <name type="scientific">Anaeromyxobacter diazotrophicus</name>
    <dbReference type="NCBI Taxonomy" id="2590199"/>
    <lineage>
        <taxon>Bacteria</taxon>
        <taxon>Pseudomonadati</taxon>
        <taxon>Myxococcota</taxon>
        <taxon>Myxococcia</taxon>
        <taxon>Myxococcales</taxon>
        <taxon>Cystobacterineae</taxon>
        <taxon>Anaeromyxobacteraceae</taxon>
        <taxon>Anaeromyxobacter</taxon>
    </lineage>
</organism>
<dbReference type="PROSITE" id="PS50122">
    <property type="entry name" value="CHEB"/>
    <property type="match status" value="1"/>
</dbReference>
<accession>A0A7I9VH57</accession>
<dbReference type="Proteomes" id="UP000503640">
    <property type="component" value="Unassembled WGS sequence"/>
</dbReference>
<dbReference type="GO" id="GO:0006935">
    <property type="term" value="P:chemotaxis"/>
    <property type="evidence" value="ECO:0007669"/>
    <property type="project" value="UniProtKB-UniRule"/>
</dbReference>
<feature type="domain" description="CheB-type methylesterase" evidence="9">
    <location>
        <begin position="159"/>
        <end position="346"/>
    </location>
</feature>